<dbReference type="InterPro" id="IPR037066">
    <property type="entry name" value="Plug_dom_sf"/>
</dbReference>
<evidence type="ECO:0000313" key="20">
    <source>
        <dbReference type="Proteomes" id="UP000494272"/>
    </source>
</evidence>
<evidence type="ECO:0000256" key="7">
    <source>
        <dbReference type="ARBA" id="ARBA00022729"/>
    </source>
</evidence>
<dbReference type="GeneID" id="94354482"/>
<feature type="domain" description="TonB-dependent receptor-like beta-barrel" evidence="17">
    <location>
        <begin position="251"/>
        <end position="694"/>
    </location>
</feature>
<keyword evidence="3 14" id="KW-0813">Transport</keyword>
<evidence type="ECO:0000256" key="10">
    <source>
        <dbReference type="ARBA" id="ARBA00023077"/>
    </source>
</evidence>
<dbReference type="GO" id="GO:0015891">
    <property type="term" value="P:siderophore transport"/>
    <property type="evidence" value="ECO:0007669"/>
    <property type="project" value="InterPro"/>
</dbReference>
<proteinExistence type="inferred from homology"/>
<dbReference type="FunFam" id="2.170.130.10:FF:000001">
    <property type="entry name" value="Catecholate siderophore TonB-dependent receptor"/>
    <property type="match status" value="1"/>
</dbReference>
<accession>A0A6S7D3E5</accession>
<dbReference type="InterPro" id="IPR000531">
    <property type="entry name" value="Beta-barrel_TonB"/>
</dbReference>
<evidence type="ECO:0000256" key="4">
    <source>
        <dbReference type="ARBA" id="ARBA00022452"/>
    </source>
</evidence>
<keyword evidence="20" id="KW-1185">Reference proteome</keyword>
<dbReference type="InterPro" id="IPR036942">
    <property type="entry name" value="Beta-barrel_TonB_sf"/>
</dbReference>
<feature type="domain" description="TonB-dependent receptor plug" evidence="18">
    <location>
        <begin position="72"/>
        <end position="178"/>
    </location>
</feature>
<dbReference type="InterPro" id="IPR039426">
    <property type="entry name" value="TonB-dep_rcpt-like"/>
</dbReference>
<reference evidence="19 20" key="1">
    <citation type="submission" date="2020-04" db="EMBL/GenBank/DDBJ databases">
        <authorList>
            <person name="De Canck E."/>
        </authorList>
    </citation>
    <scope>NUCLEOTIDE SEQUENCE [LARGE SCALE GENOMIC DNA]</scope>
    <source>
        <strain evidence="19 20">LMG 26841</strain>
    </source>
</reference>
<dbReference type="Pfam" id="PF00593">
    <property type="entry name" value="TonB_dep_Rec_b-barrel"/>
    <property type="match status" value="1"/>
</dbReference>
<organism evidence="19 20">
    <name type="scientific">Achromobacter dolens</name>
    <dbReference type="NCBI Taxonomy" id="1287738"/>
    <lineage>
        <taxon>Bacteria</taxon>
        <taxon>Pseudomonadati</taxon>
        <taxon>Pseudomonadota</taxon>
        <taxon>Betaproteobacteria</taxon>
        <taxon>Burkholderiales</taxon>
        <taxon>Alcaligenaceae</taxon>
        <taxon>Achromobacter</taxon>
    </lineage>
</organism>
<dbReference type="RefSeq" id="WP_175166831.1">
    <property type="nucleotide sequence ID" value="NZ_CADIKW010000001.1"/>
</dbReference>
<evidence type="ECO:0000256" key="12">
    <source>
        <dbReference type="ARBA" id="ARBA00023170"/>
    </source>
</evidence>
<keyword evidence="4 14" id="KW-1134">Transmembrane beta strand</keyword>
<keyword evidence="13 14" id="KW-0998">Cell outer membrane</keyword>
<evidence type="ECO:0000256" key="6">
    <source>
        <dbReference type="ARBA" id="ARBA00022692"/>
    </source>
</evidence>
<dbReference type="InterPro" id="IPR012910">
    <property type="entry name" value="Plug_dom"/>
</dbReference>
<keyword evidence="8" id="KW-0408">Iron</keyword>
<feature type="chain" id="PRO_5028833908" evidence="16">
    <location>
        <begin position="33"/>
        <end position="726"/>
    </location>
</feature>
<keyword evidence="7 16" id="KW-0732">Signal</keyword>
<evidence type="ECO:0000256" key="1">
    <source>
        <dbReference type="ARBA" id="ARBA00004571"/>
    </source>
</evidence>
<evidence type="ECO:0000313" key="19">
    <source>
        <dbReference type="EMBL" id="CAB3830509.1"/>
    </source>
</evidence>
<evidence type="ECO:0000256" key="8">
    <source>
        <dbReference type="ARBA" id="ARBA00023004"/>
    </source>
</evidence>
<comment type="subcellular location">
    <subcellularLocation>
        <location evidence="1 14">Cell outer membrane</location>
        <topology evidence="1 14">Multi-pass membrane protein</topology>
    </subcellularLocation>
</comment>
<feature type="signal peptide" evidence="16">
    <location>
        <begin position="1"/>
        <end position="32"/>
    </location>
</feature>
<dbReference type="PANTHER" id="PTHR32552">
    <property type="entry name" value="FERRICHROME IRON RECEPTOR-RELATED"/>
    <property type="match status" value="1"/>
</dbReference>
<keyword evidence="11 14" id="KW-0472">Membrane</keyword>
<evidence type="ECO:0000256" key="5">
    <source>
        <dbReference type="ARBA" id="ARBA00022496"/>
    </source>
</evidence>
<evidence type="ECO:0000256" key="11">
    <source>
        <dbReference type="ARBA" id="ARBA00023136"/>
    </source>
</evidence>
<evidence type="ECO:0000256" key="9">
    <source>
        <dbReference type="ARBA" id="ARBA00023065"/>
    </source>
</evidence>
<dbReference type="EMBL" id="CADIKW010000001">
    <property type="protein sequence ID" value="CAB3830509.1"/>
    <property type="molecule type" value="Genomic_DNA"/>
</dbReference>
<dbReference type="AlphaFoldDB" id="A0A6S7D3E5"/>
<name>A0A6S7D3E5_9BURK</name>
<dbReference type="Proteomes" id="UP000494272">
    <property type="component" value="Unassembled WGS sequence"/>
</dbReference>
<evidence type="ECO:0000256" key="16">
    <source>
        <dbReference type="SAM" id="SignalP"/>
    </source>
</evidence>
<evidence type="ECO:0000256" key="2">
    <source>
        <dbReference type="ARBA" id="ARBA00009810"/>
    </source>
</evidence>
<dbReference type="InterPro" id="IPR010105">
    <property type="entry name" value="TonB_sidphr_rcpt"/>
</dbReference>
<keyword evidence="9" id="KW-0406">Ion transport</keyword>
<dbReference type="Pfam" id="PF07715">
    <property type="entry name" value="Plug"/>
    <property type="match status" value="1"/>
</dbReference>
<evidence type="ECO:0000256" key="15">
    <source>
        <dbReference type="RuleBase" id="RU003357"/>
    </source>
</evidence>
<dbReference type="Gene3D" id="2.40.170.20">
    <property type="entry name" value="TonB-dependent receptor, beta-barrel domain"/>
    <property type="match status" value="1"/>
</dbReference>
<keyword evidence="6 14" id="KW-0812">Transmembrane</keyword>
<dbReference type="PANTHER" id="PTHR32552:SF68">
    <property type="entry name" value="FERRICHROME OUTER MEMBRANE TRANSPORTER_PHAGE RECEPTOR"/>
    <property type="match status" value="1"/>
</dbReference>
<keyword evidence="12 19" id="KW-0675">Receptor</keyword>
<dbReference type="Gene3D" id="2.170.130.10">
    <property type="entry name" value="TonB-dependent receptor, plug domain"/>
    <property type="match status" value="1"/>
</dbReference>
<evidence type="ECO:0000259" key="18">
    <source>
        <dbReference type="Pfam" id="PF07715"/>
    </source>
</evidence>
<evidence type="ECO:0000259" key="17">
    <source>
        <dbReference type="Pfam" id="PF00593"/>
    </source>
</evidence>
<evidence type="ECO:0000256" key="3">
    <source>
        <dbReference type="ARBA" id="ARBA00022448"/>
    </source>
</evidence>
<keyword evidence="5" id="KW-0410">Iron transport</keyword>
<dbReference type="NCBIfam" id="TIGR01783">
    <property type="entry name" value="TonB-siderophor"/>
    <property type="match status" value="1"/>
</dbReference>
<protein>
    <submittedName>
        <fullName evidence="19">Ferrichrome outer membrane transporter/phage receptor</fullName>
    </submittedName>
</protein>
<dbReference type="GO" id="GO:0009279">
    <property type="term" value="C:cell outer membrane"/>
    <property type="evidence" value="ECO:0007669"/>
    <property type="project" value="UniProtKB-SubCell"/>
</dbReference>
<keyword evidence="10 15" id="KW-0798">TonB box</keyword>
<evidence type="ECO:0000256" key="14">
    <source>
        <dbReference type="PROSITE-ProRule" id="PRU01360"/>
    </source>
</evidence>
<comment type="similarity">
    <text evidence="2 14 15">Belongs to the TonB-dependent receptor family.</text>
</comment>
<dbReference type="PROSITE" id="PS52016">
    <property type="entry name" value="TONB_DEPENDENT_REC_3"/>
    <property type="match status" value="1"/>
</dbReference>
<evidence type="ECO:0000256" key="13">
    <source>
        <dbReference type="ARBA" id="ARBA00023237"/>
    </source>
</evidence>
<dbReference type="CDD" id="cd01347">
    <property type="entry name" value="ligand_gated_channel"/>
    <property type="match status" value="1"/>
</dbReference>
<sequence length="726" mass="79639">MIFQFRSPYATSRLLGVGFPLLLLAWTQPGVAQSANAGEAATLPVIEVAAPAEDDGLVPRHASAATRNSTPLVEIPQSISVVTRSQMDAQDVHSVNEAFRYAPGIATEAWGGVSGYDELTIRGFTSTNDMADTFLDGLRMGEGLVFGSQQVDAFLLERMEVLRGPASVLYGRANPGGVVVLTSKLPRDQAIRRVELEGGSYGNRRASFDLGGMADASGTLLFRVVGTAMNSEGHMDGAPARRRAVAPSLTWQPSAATRFTLYARYQGDPQSGMIGSLPAQGTMLPNPHGRLPMRFNTGEPSYDRFSRTQRAAGYQFDQRLADDWSLSLNGRYADIDVQYAAVRMTGLGPDLRTIDRYANASDERYNTLALDNQVRGRFATGVLQHELLAGISWEQLRGRGDFRKGKPPSLDIPSLDIFEPAYGMPIPAALPVGMDNRVRSTQMGFYLQDQLSLGGWHTMLGLRHDRSTIDTVDFRWHNDFTQRDHATTGRIGTLYRFENGLAPYATYAQSFQPINQLSASGTPFKPSRGELFEAGLKYQPLEWDALFTAALYNLTQANVLIPDPANPWQRIQEGEMRSRGLELEARARLAAQWSVIAAYTWQQVEYTKGSADIVGKRPVRVPAQFGGVWLAWDAPSGLGAALGARYHGNTAGGMQVEEFRAPSFTLFDAQLHYDFGRQSPSMKGARLQLNVANLTNKRHVAGCYDMGTGCFPGLGRQVNLTLAYQW</sequence>
<dbReference type="SUPFAM" id="SSF56935">
    <property type="entry name" value="Porins"/>
    <property type="match status" value="1"/>
</dbReference>
<dbReference type="GO" id="GO:0015344">
    <property type="term" value="F:siderophore uptake transmembrane transporter activity"/>
    <property type="evidence" value="ECO:0007669"/>
    <property type="project" value="TreeGrafter"/>
</dbReference>
<dbReference type="GO" id="GO:0038023">
    <property type="term" value="F:signaling receptor activity"/>
    <property type="evidence" value="ECO:0007669"/>
    <property type="project" value="InterPro"/>
</dbReference>
<gene>
    <name evidence="19" type="primary">fhuA_5</name>
    <name evidence="19" type="ORF">LMG26841_00938</name>
</gene>